<dbReference type="PANTHER" id="PTHR40032">
    <property type="entry name" value="EXPORTED PROTEIN-RELATED"/>
    <property type="match status" value="1"/>
</dbReference>
<evidence type="ECO:0000256" key="3">
    <source>
        <dbReference type="SAM" id="MobiDB-lite"/>
    </source>
</evidence>
<dbReference type="InterPro" id="IPR013783">
    <property type="entry name" value="Ig-like_fold"/>
</dbReference>
<feature type="region of interest" description="Disordered" evidence="3">
    <location>
        <begin position="869"/>
        <end position="898"/>
    </location>
</feature>
<dbReference type="SMART" id="SM00060">
    <property type="entry name" value="FN3"/>
    <property type="match status" value="1"/>
</dbReference>
<dbReference type="InterPro" id="IPR024301">
    <property type="entry name" value="Amidase_6"/>
</dbReference>
<keyword evidence="1" id="KW-0378">Hydrolase</keyword>
<keyword evidence="1" id="KW-0326">Glycosidase</keyword>
<gene>
    <name evidence="5" type="ORF">G3I53_11430</name>
</gene>
<feature type="compositionally biased region" description="Polar residues" evidence="3">
    <location>
        <begin position="418"/>
        <end position="435"/>
    </location>
</feature>
<keyword evidence="2" id="KW-0119">Carbohydrate metabolism</keyword>
<dbReference type="PROSITE" id="PS50853">
    <property type="entry name" value="FN3"/>
    <property type="match status" value="1"/>
</dbReference>
<dbReference type="SUPFAM" id="SSF54001">
    <property type="entry name" value="Cysteine proteinases"/>
    <property type="match status" value="1"/>
</dbReference>
<evidence type="ECO:0000259" key="4">
    <source>
        <dbReference type="PROSITE" id="PS50853"/>
    </source>
</evidence>
<dbReference type="NCBIfam" id="NF033679">
    <property type="entry name" value="DNRLRE_dom"/>
    <property type="match status" value="2"/>
</dbReference>
<dbReference type="GO" id="GO:0016798">
    <property type="term" value="F:hydrolase activity, acting on glycosyl bonds"/>
    <property type="evidence" value="ECO:0007669"/>
    <property type="project" value="UniProtKB-KW"/>
</dbReference>
<dbReference type="PANTHER" id="PTHR40032:SF1">
    <property type="entry name" value="EXPORTED PROTEIN"/>
    <property type="match status" value="1"/>
</dbReference>
<dbReference type="InterPro" id="IPR036116">
    <property type="entry name" value="FN3_sf"/>
</dbReference>
<name>A0A6G3QT19_9ACTN</name>
<organism evidence="5">
    <name type="scientific">Streptomyces sp. SID14436</name>
    <dbReference type="NCBI Taxonomy" id="2706070"/>
    <lineage>
        <taxon>Bacteria</taxon>
        <taxon>Bacillati</taxon>
        <taxon>Actinomycetota</taxon>
        <taxon>Actinomycetes</taxon>
        <taxon>Kitasatosporales</taxon>
        <taxon>Streptomycetaceae</taxon>
        <taxon>Streptomyces</taxon>
    </lineage>
</organism>
<sequence>MHDMHISPPVPGERDTPRAFRRAIRTTALLALPLVLLSGAALPAPRPVTVAASALDGLDRQSSAPDVPSALAEAKRSGKRVEALSERTETSTTWVNRDGSLTTELTSGPVRFDRNGSWISVDADLTERSDGTVAPKAHPAALTLAGKGGTPASSFSAARTAGARDLVTLGEGEHQVTLQWKGGLPQPQLDGNRATYPDAVPGADVVVEATRTGFEQYVQIKQRPSTKDYGYTLPLRVEGLRAEQQHDGSVLFTDRETGQERAVMPAPVMWDATVDERSGEHTRRVPVAMRVKQRGSSIDLVVTPDAEFLTDPKTKYPVTVDPSTSVLSTVFDTYVQQGEARDWSTDTELDFGNPGTKNANGTPRTARSFITWTTAPLADALVTDAKLSLWNFHSGNTDCKAQPWAVWSADKASVSSRWTSQPKWHSRHSTSTATKGNPKCGADGWISADVTSLLQTWASSKAPQSSMGIRAVDESVVGQWKRVNSANAISNPPKLTVTYNFRPRSGNNRQAGPPFAQDASGTWQVNTTTPTLRDTFSDKDGDRVTGTFEIVDAATGKRVGDYLVSPRVGSGHAAAVTVPDGTLRDGATYRFRTSPYDGTHYNLTWSDWATFTVGTGRPPGGVPDMPQALETGATQSLTPLLSGLVSSPDQGRVRAEFVLRDTEGKTLPGVHLPETWVDSGQRAAARVPEATLQAGKNYLWSMRACADRGCSAWSYEQEFTVIDAGDPKAPDTTSVSITGSSLTDATVPVGTKDCENGGCPAVMDGQLVVGSAADSERAVWLKPDLARIPQGSRVTRARLVLSPSDCGAGACAQRPVELYQLHEPWATPHTGAGLLDVLDDAPFAESAPADAQDLGPLVQSWIDEQEGEGIAIRRPATSTASSITFHSSRSTDSAKRPRLDITYVPPAAPGAPQDVRVTPGDGGLLATWNPPLDVGSSADSAEYEVVVTKSDGSEAGRATTHDAHIVVDGLKNGTEHRVTVTARTSHGTGPGTTSEALTPAAVPGGAASYRQIVQQYVDARNAILTRKHPTSEAALAASSRGAAFRDLLGAQAMDLTEARDVLTNRGQRYTERATKLSDVLVGVDDNGAVFLRAVLEDSAVLTSENVTDPVDSDASGGEGEIEEGRREQRFTFSTNSGAPLLHVEADALAAETVLSASASAPNGLETFDETLGPISEVPDEPIALDADGLPLEGPAPAAHAAAWRVKRAAAQVSGSGTVKWASRNIKTRWEYGQDCTNFVSKALYYGGKMKTRHGGRKHDRAWWQQYYLFGKVKNKSYTWAATENFRRHMIRYRGAKHVKANSAKPGDLVLFKWKKERGYNHVAIVERKRHGLQLIQHGSSNRTSLAAAVARYRGKKNYIERITILRPRARS</sequence>
<reference evidence="5" key="1">
    <citation type="submission" date="2020-01" db="EMBL/GenBank/DDBJ databases">
        <title>Insect and environment-associated Actinomycetes.</title>
        <authorList>
            <person name="Currrie C."/>
            <person name="Chevrette M."/>
            <person name="Carlson C."/>
            <person name="Stubbendieck R."/>
            <person name="Wendt-Pienkowski E."/>
        </authorList>
    </citation>
    <scope>NUCLEOTIDE SEQUENCE</scope>
    <source>
        <strain evidence="5">SID14436</strain>
    </source>
</reference>
<protein>
    <submittedName>
        <fullName evidence="5">DNRLRE domain-containing protein</fullName>
    </submittedName>
</protein>
<keyword evidence="2" id="KW-0624">Polysaccharide degradation</keyword>
<evidence type="ECO:0000256" key="2">
    <source>
        <dbReference type="ARBA" id="ARBA00023326"/>
    </source>
</evidence>
<feature type="region of interest" description="Disordered" evidence="3">
    <location>
        <begin position="59"/>
        <end position="92"/>
    </location>
</feature>
<dbReference type="InterPro" id="IPR038765">
    <property type="entry name" value="Papain-like_cys_pep_sf"/>
</dbReference>
<dbReference type="SUPFAM" id="SSF49265">
    <property type="entry name" value="Fibronectin type III"/>
    <property type="match status" value="1"/>
</dbReference>
<dbReference type="Pfam" id="PF00041">
    <property type="entry name" value="fn3"/>
    <property type="match status" value="1"/>
</dbReference>
<feature type="region of interest" description="Disordered" evidence="3">
    <location>
        <begin position="418"/>
        <end position="440"/>
    </location>
</feature>
<feature type="compositionally biased region" description="Polar residues" evidence="3">
    <location>
        <begin position="876"/>
        <end position="891"/>
    </location>
</feature>
<feature type="domain" description="Fibronectin type-III" evidence="4">
    <location>
        <begin position="908"/>
        <end position="1004"/>
    </location>
</feature>
<dbReference type="Gene3D" id="3.90.1720.10">
    <property type="entry name" value="endopeptidase domain like (from Nostoc punctiforme)"/>
    <property type="match status" value="1"/>
</dbReference>
<dbReference type="InterPro" id="IPR003961">
    <property type="entry name" value="FN3_dom"/>
</dbReference>
<feature type="compositionally biased region" description="Basic and acidic residues" evidence="3">
    <location>
        <begin position="73"/>
        <end position="89"/>
    </location>
</feature>
<dbReference type="Gene3D" id="2.60.40.10">
    <property type="entry name" value="Immunoglobulins"/>
    <property type="match status" value="1"/>
</dbReference>
<evidence type="ECO:0000313" key="5">
    <source>
        <dbReference type="EMBL" id="NEA86639.1"/>
    </source>
</evidence>
<evidence type="ECO:0000256" key="1">
    <source>
        <dbReference type="ARBA" id="ARBA00023295"/>
    </source>
</evidence>
<accession>A0A6G3QT19</accession>
<dbReference type="CDD" id="cd00063">
    <property type="entry name" value="FN3"/>
    <property type="match status" value="1"/>
</dbReference>
<dbReference type="GO" id="GO:0000272">
    <property type="term" value="P:polysaccharide catabolic process"/>
    <property type="evidence" value="ECO:0007669"/>
    <property type="project" value="UniProtKB-KW"/>
</dbReference>
<feature type="region of interest" description="Disordered" evidence="3">
    <location>
        <begin position="1106"/>
        <end position="1126"/>
    </location>
</feature>
<dbReference type="Pfam" id="PF12671">
    <property type="entry name" value="Amidase_6"/>
    <property type="match status" value="1"/>
</dbReference>
<proteinExistence type="predicted"/>
<comment type="caution">
    <text evidence="5">The sequence shown here is derived from an EMBL/GenBank/DDBJ whole genome shotgun (WGS) entry which is preliminary data.</text>
</comment>
<dbReference type="EMBL" id="JAAGMD010000321">
    <property type="protein sequence ID" value="NEA86639.1"/>
    <property type="molecule type" value="Genomic_DNA"/>
</dbReference>